<dbReference type="Proteomes" id="UP001187734">
    <property type="component" value="Unassembled WGS sequence"/>
</dbReference>
<evidence type="ECO:0000313" key="2">
    <source>
        <dbReference type="EMBL" id="SPJ80192.1"/>
    </source>
</evidence>
<gene>
    <name evidence="2" type="ORF">FTOL_08584</name>
</gene>
<keyword evidence="3" id="KW-1185">Reference proteome</keyword>
<sequence>MLITNYGEIQVEAHSTEDVFYAQASLTSILSKPYNKAFKDSKPDDVNVDVLAVFSAFGKELLNLPPGLNLSNTMVKPNTLCAHIRAQPTTKIEVWASGDRLWHGDYTKGEFHAGQQTSFHSTYETYLRGHSPFKGYSADAEQPEQQPAEEHAPVALFDP</sequence>
<dbReference type="AlphaFoldDB" id="A0AAE8MDJ3"/>
<comment type="caution">
    <text evidence="2">The sequence shown here is derived from an EMBL/GenBank/DDBJ whole genome shotgun (WGS) entry which is preliminary data.</text>
</comment>
<feature type="region of interest" description="Disordered" evidence="1">
    <location>
        <begin position="134"/>
        <end position="159"/>
    </location>
</feature>
<evidence type="ECO:0000313" key="3">
    <source>
        <dbReference type="Proteomes" id="UP001187734"/>
    </source>
</evidence>
<reference evidence="2" key="1">
    <citation type="submission" date="2018-03" db="EMBL/GenBank/DDBJ databases">
        <authorList>
            <person name="Guldener U."/>
        </authorList>
    </citation>
    <scope>NUCLEOTIDE SEQUENCE</scope>
</reference>
<organism evidence="2 3">
    <name type="scientific">Fusarium torulosum</name>
    <dbReference type="NCBI Taxonomy" id="33205"/>
    <lineage>
        <taxon>Eukaryota</taxon>
        <taxon>Fungi</taxon>
        <taxon>Dikarya</taxon>
        <taxon>Ascomycota</taxon>
        <taxon>Pezizomycotina</taxon>
        <taxon>Sordariomycetes</taxon>
        <taxon>Hypocreomycetidae</taxon>
        <taxon>Hypocreales</taxon>
        <taxon>Nectriaceae</taxon>
        <taxon>Fusarium</taxon>
    </lineage>
</organism>
<evidence type="ECO:0000256" key="1">
    <source>
        <dbReference type="SAM" id="MobiDB-lite"/>
    </source>
</evidence>
<name>A0AAE8MDJ3_9HYPO</name>
<accession>A0AAE8MDJ3</accession>
<protein>
    <submittedName>
        <fullName evidence="2">Uncharacterized protein</fullName>
    </submittedName>
</protein>
<dbReference type="EMBL" id="ONZP01000304">
    <property type="protein sequence ID" value="SPJ80192.1"/>
    <property type="molecule type" value="Genomic_DNA"/>
</dbReference>
<proteinExistence type="predicted"/>